<feature type="compositionally biased region" description="Basic and acidic residues" evidence="1">
    <location>
        <begin position="138"/>
        <end position="162"/>
    </location>
</feature>
<feature type="region of interest" description="Disordered" evidence="1">
    <location>
        <begin position="1"/>
        <end position="164"/>
    </location>
</feature>
<accession>A0A388KJ42</accession>
<evidence type="ECO:0000313" key="3">
    <source>
        <dbReference type="Proteomes" id="UP000265515"/>
    </source>
</evidence>
<dbReference type="Proteomes" id="UP000265515">
    <property type="component" value="Unassembled WGS sequence"/>
</dbReference>
<keyword evidence="3" id="KW-1185">Reference proteome</keyword>
<dbReference type="OrthoDB" id="1936423at2759"/>
<gene>
    <name evidence="2" type="ORF">CBR_g4875</name>
</gene>
<organism evidence="2 3">
    <name type="scientific">Chara braunii</name>
    <name type="common">Braun's stonewort</name>
    <dbReference type="NCBI Taxonomy" id="69332"/>
    <lineage>
        <taxon>Eukaryota</taxon>
        <taxon>Viridiplantae</taxon>
        <taxon>Streptophyta</taxon>
        <taxon>Charophyceae</taxon>
        <taxon>Charales</taxon>
        <taxon>Characeae</taxon>
        <taxon>Chara</taxon>
    </lineage>
</organism>
<proteinExistence type="predicted"/>
<sequence>MMLLGGAEGLQKCQGRVGSNQRENQGCEETREADNKDDVEGQAVEEEEEEEEEEENEREVSTERGDQREDGGGRPECAQTRKGEEGLGKDEGGRGGEEERIRGREERAEEIDGGRKEVLVMDGDREELKGGPLRASGSRKEVEKGGGVEEKDLGRVKGGGEKKKNRKQYEAIGKLPNLFEGALAIAAAEKAGFPLDEKKIHPLLRSREAREKLIAISQRTRESTGLHMEEGPVSLGSEKDGWCALCGVRSGWMMCGRCDGQGVYPSLRGLAGIVKIRGSGGGGEDKVPTACGRA</sequence>
<dbReference type="EMBL" id="BFEA01000124">
    <property type="protein sequence ID" value="GBG70047.1"/>
    <property type="molecule type" value="Genomic_DNA"/>
</dbReference>
<dbReference type="AlphaFoldDB" id="A0A388KJ42"/>
<evidence type="ECO:0000313" key="2">
    <source>
        <dbReference type="EMBL" id="GBG70047.1"/>
    </source>
</evidence>
<dbReference type="Gramene" id="GBG70047">
    <property type="protein sequence ID" value="GBG70047"/>
    <property type="gene ID" value="CBR_g4875"/>
</dbReference>
<evidence type="ECO:0000256" key="1">
    <source>
        <dbReference type="SAM" id="MobiDB-lite"/>
    </source>
</evidence>
<feature type="compositionally biased region" description="Basic and acidic residues" evidence="1">
    <location>
        <begin position="28"/>
        <end position="39"/>
    </location>
</feature>
<feature type="compositionally biased region" description="Acidic residues" evidence="1">
    <location>
        <begin position="43"/>
        <end position="57"/>
    </location>
</feature>
<comment type="caution">
    <text evidence="2">The sequence shown here is derived from an EMBL/GenBank/DDBJ whole genome shotgun (WGS) entry which is preliminary data.</text>
</comment>
<feature type="compositionally biased region" description="Basic and acidic residues" evidence="1">
    <location>
        <begin position="58"/>
        <end position="129"/>
    </location>
</feature>
<name>A0A388KJ42_CHABU</name>
<protein>
    <submittedName>
        <fullName evidence="2">Uncharacterized protein</fullName>
    </submittedName>
</protein>
<reference evidence="2 3" key="1">
    <citation type="journal article" date="2018" name="Cell">
        <title>The Chara Genome: Secondary Complexity and Implications for Plant Terrestrialization.</title>
        <authorList>
            <person name="Nishiyama T."/>
            <person name="Sakayama H."/>
            <person name="Vries J.D."/>
            <person name="Buschmann H."/>
            <person name="Saint-Marcoux D."/>
            <person name="Ullrich K.K."/>
            <person name="Haas F.B."/>
            <person name="Vanderstraeten L."/>
            <person name="Becker D."/>
            <person name="Lang D."/>
            <person name="Vosolsobe S."/>
            <person name="Rombauts S."/>
            <person name="Wilhelmsson P.K.I."/>
            <person name="Janitza P."/>
            <person name="Kern R."/>
            <person name="Heyl A."/>
            <person name="Rumpler F."/>
            <person name="Villalobos L.I.A.C."/>
            <person name="Clay J.M."/>
            <person name="Skokan R."/>
            <person name="Toyoda A."/>
            <person name="Suzuki Y."/>
            <person name="Kagoshima H."/>
            <person name="Schijlen E."/>
            <person name="Tajeshwar N."/>
            <person name="Catarino B."/>
            <person name="Hetherington A.J."/>
            <person name="Saltykova A."/>
            <person name="Bonnot C."/>
            <person name="Breuninger H."/>
            <person name="Symeonidi A."/>
            <person name="Radhakrishnan G.V."/>
            <person name="Van Nieuwerburgh F."/>
            <person name="Deforce D."/>
            <person name="Chang C."/>
            <person name="Karol K.G."/>
            <person name="Hedrich R."/>
            <person name="Ulvskov P."/>
            <person name="Glockner G."/>
            <person name="Delwiche C.F."/>
            <person name="Petrasek J."/>
            <person name="Van de Peer Y."/>
            <person name="Friml J."/>
            <person name="Beilby M."/>
            <person name="Dolan L."/>
            <person name="Kohara Y."/>
            <person name="Sugano S."/>
            <person name="Fujiyama A."/>
            <person name="Delaux P.-M."/>
            <person name="Quint M."/>
            <person name="TheiBen G."/>
            <person name="Hagemann M."/>
            <person name="Harholt J."/>
            <person name="Dunand C."/>
            <person name="Zachgo S."/>
            <person name="Langdale J."/>
            <person name="Maumus F."/>
            <person name="Straeten D.V.D."/>
            <person name="Gould S.B."/>
            <person name="Rensing S.A."/>
        </authorList>
    </citation>
    <scope>NUCLEOTIDE SEQUENCE [LARGE SCALE GENOMIC DNA]</scope>
    <source>
        <strain evidence="2 3">S276</strain>
    </source>
</reference>